<dbReference type="InterPro" id="IPR004367">
    <property type="entry name" value="Cyclin_C-dom"/>
</dbReference>
<keyword evidence="3 5" id="KW-0195">Cyclin</keyword>
<evidence type="ECO:0000313" key="8">
    <source>
        <dbReference type="EMBL" id="OWM69116.1"/>
    </source>
</evidence>
<feature type="domain" description="Cyclin-like" evidence="6">
    <location>
        <begin position="308"/>
        <end position="392"/>
    </location>
</feature>
<reference evidence="9" key="1">
    <citation type="journal article" date="2017" name="Plant J.">
        <title>The pomegranate (Punica granatum L.) genome and the genomics of punicalagin biosynthesis.</title>
        <authorList>
            <person name="Qin G."/>
            <person name="Xu C."/>
            <person name="Ming R."/>
            <person name="Tang H."/>
            <person name="Guyot R."/>
            <person name="Kramer E.M."/>
            <person name="Hu Y."/>
            <person name="Yi X."/>
            <person name="Qi Y."/>
            <person name="Xu X."/>
            <person name="Gao Z."/>
            <person name="Pan H."/>
            <person name="Jian J."/>
            <person name="Tian Y."/>
            <person name="Yue Z."/>
            <person name="Xu Y."/>
        </authorList>
    </citation>
    <scope>NUCLEOTIDE SEQUENCE [LARGE SCALE GENOMIC DNA]</scope>
    <source>
        <strain evidence="9">cv. Dabenzi</strain>
    </source>
</reference>
<dbReference type="AlphaFoldDB" id="A0A218W8Y9"/>
<dbReference type="Gene3D" id="1.10.472.10">
    <property type="entry name" value="Cyclin-like"/>
    <property type="match status" value="2"/>
</dbReference>
<dbReference type="SUPFAM" id="SSF47954">
    <property type="entry name" value="Cyclin-like"/>
    <property type="match status" value="2"/>
</dbReference>
<evidence type="ECO:0000313" key="9">
    <source>
        <dbReference type="Proteomes" id="UP000197138"/>
    </source>
</evidence>
<gene>
    <name evidence="8" type="ORF">CDL15_Pgr025303</name>
</gene>
<proteinExistence type="inferred from homology"/>
<evidence type="ECO:0000259" key="6">
    <source>
        <dbReference type="SMART" id="SM00385"/>
    </source>
</evidence>
<dbReference type="FunFam" id="1.10.472.10:FF:000032">
    <property type="entry name" value="G2/mitotic-specific cyclin-1"/>
    <property type="match status" value="1"/>
</dbReference>
<dbReference type="Proteomes" id="UP000197138">
    <property type="component" value="Unassembled WGS sequence"/>
</dbReference>
<evidence type="ECO:0000256" key="3">
    <source>
        <dbReference type="ARBA" id="ARBA00023127"/>
    </source>
</evidence>
<evidence type="ECO:0000256" key="2">
    <source>
        <dbReference type="ARBA" id="ARBA00022618"/>
    </source>
</evidence>
<dbReference type="GO" id="GO:0016538">
    <property type="term" value="F:cyclin-dependent protein serine/threonine kinase regulator activity"/>
    <property type="evidence" value="ECO:0007669"/>
    <property type="project" value="InterPro"/>
</dbReference>
<dbReference type="CDD" id="cd20567">
    <property type="entry name" value="CYCLIN_AtCycB-like_rpt1"/>
    <property type="match status" value="1"/>
</dbReference>
<keyword evidence="2" id="KW-0132">Cell division</keyword>
<sequence length="429" mass="47973">MDVRADVIHQQPRGAEKAKNVLGEARNRRVLQDIGNLVTDRTAQVKPAAQIAHPVRRSFGAQLVAKAQAAATENKKPTALVIDSKLAAEPEPVPKQVARKPDPEDVILISSSESEKGSASTRRALRKGSSRKKALTSVLTARSKAACGLADKLNNLVIDIDEGDADNELAVVEYIEDLYKFYKETEDEGRVHDYMDLQPEVNAKMRMILLDWLVEVHRKFELMPETLYLTINIVDRYLSVKAVRKKELQLVGISAMLIASKYEEIWAPQVNDFVFISDNAYMSEQVLIMEKSILEKLEWYMTVPTPYVFLVRYIKASVPSDTEMENMVLFLAELGLMHYHTVIFYCPSMIAASAVYAARCTLNKSPLWTETLKHHTGYSADQLLDCAKLLVSFHTAAADSKLKAVYRKFSSADHGTVSLLAPAKTLSVE</sequence>
<dbReference type="CDD" id="cd20511">
    <property type="entry name" value="CYCLIN_AtCycB-like_rpt2"/>
    <property type="match status" value="1"/>
</dbReference>
<dbReference type="SMART" id="SM01332">
    <property type="entry name" value="Cyclin_C"/>
    <property type="match status" value="1"/>
</dbReference>
<evidence type="ECO:0000256" key="4">
    <source>
        <dbReference type="ARBA" id="ARBA00023306"/>
    </source>
</evidence>
<dbReference type="GO" id="GO:0051301">
    <property type="term" value="P:cell division"/>
    <property type="evidence" value="ECO:0007669"/>
    <property type="project" value="UniProtKB-KW"/>
</dbReference>
<protein>
    <submittedName>
        <fullName evidence="8">Uncharacterized protein</fullName>
    </submittedName>
</protein>
<dbReference type="InterPro" id="IPR039361">
    <property type="entry name" value="Cyclin"/>
</dbReference>
<feature type="domain" description="Cyclin-like" evidence="6">
    <location>
        <begin position="211"/>
        <end position="295"/>
    </location>
</feature>
<name>A0A218W8Y9_PUNGR</name>
<dbReference type="GO" id="GO:0044772">
    <property type="term" value="P:mitotic cell cycle phase transition"/>
    <property type="evidence" value="ECO:0007669"/>
    <property type="project" value="InterPro"/>
</dbReference>
<organism evidence="8 9">
    <name type="scientific">Punica granatum</name>
    <name type="common">Pomegranate</name>
    <dbReference type="NCBI Taxonomy" id="22663"/>
    <lineage>
        <taxon>Eukaryota</taxon>
        <taxon>Viridiplantae</taxon>
        <taxon>Streptophyta</taxon>
        <taxon>Embryophyta</taxon>
        <taxon>Tracheophyta</taxon>
        <taxon>Spermatophyta</taxon>
        <taxon>Magnoliopsida</taxon>
        <taxon>eudicotyledons</taxon>
        <taxon>Gunneridae</taxon>
        <taxon>Pentapetalae</taxon>
        <taxon>rosids</taxon>
        <taxon>malvids</taxon>
        <taxon>Myrtales</taxon>
        <taxon>Lythraceae</taxon>
        <taxon>Punica</taxon>
    </lineage>
</organism>
<dbReference type="GO" id="GO:0010332">
    <property type="term" value="P:response to gamma radiation"/>
    <property type="evidence" value="ECO:0007669"/>
    <property type="project" value="UniProtKB-ARBA"/>
</dbReference>
<comment type="caution">
    <text evidence="8">The sequence shown here is derived from an EMBL/GenBank/DDBJ whole genome shotgun (WGS) entry which is preliminary data.</text>
</comment>
<feature type="domain" description="Cyclin C-terminal" evidence="7">
    <location>
        <begin position="304"/>
        <end position="423"/>
    </location>
</feature>
<dbReference type="EMBL" id="MTKT01004939">
    <property type="protein sequence ID" value="OWM69116.1"/>
    <property type="molecule type" value="Genomic_DNA"/>
</dbReference>
<keyword evidence="4" id="KW-0131">Cell cycle</keyword>
<dbReference type="InterPro" id="IPR046965">
    <property type="entry name" value="Cyclin_A/B-like"/>
</dbReference>
<dbReference type="InterPro" id="IPR048258">
    <property type="entry name" value="Cyclins_cyclin-box"/>
</dbReference>
<dbReference type="InterPro" id="IPR013763">
    <property type="entry name" value="Cyclin-like_dom"/>
</dbReference>
<dbReference type="Pfam" id="PF00134">
    <property type="entry name" value="Cyclin_N"/>
    <property type="match status" value="1"/>
</dbReference>
<evidence type="ECO:0000256" key="1">
    <source>
        <dbReference type="ARBA" id="ARBA00006955"/>
    </source>
</evidence>
<dbReference type="PANTHER" id="PTHR10177">
    <property type="entry name" value="CYCLINS"/>
    <property type="match status" value="1"/>
</dbReference>
<dbReference type="Pfam" id="PF02984">
    <property type="entry name" value="Cyclin_C"/>
    <property type="match status" value="1"/>
</dbReference>
<dbReference type="InterPro" id="IPR036915">
    <property type="entry name" value="Cyclin-like_sf"/>
</dbReference>
<dbReference type="SMART" id="SM00385">
    <property type="entry name" value="CYCLIN"/>
    <property type="match status" value="2"/>
</dbReference>
<dbReference type="PROSITE" id="PS00292">
    <property type="entry name" value="CYCLINS"/>
    <property type="match status" value="1"/>
</dbReference>
<evidence type="ECO:0000256" key="5">
    <source>
        <dbReference type="RuleBase" id="RU000383"/>
    </source>
</evidence>
<evidence type="ECO:0000259" key="7">
    <source>
        <dbReference type="SMART" id="SM01332"/>
    </source>
</evidence>
<dbReference type="PIRSF" id="PIRSF001771">
    <property type="entry name" value="Cyclin_A_B_D_E"/>
    <property type="match status" value="1"/>
</dbReference>
<dbReference type="InterPro" id="IPR006671">
    <property type="entry name" value="Cyclin_N"/>
</dbReference>
<comment type="similarity">
    <text evidence="1">Belongs to the cyclin family. Cyclin AB subfamily.</text>
</comment>
<accession>A0A218W8Y9</accession>